<dbReference type="PANTHER" id="PTHR25465:SF5">
    <property type="entry name" value="E3 UBIQUITIN_ISG15 LIGASE TRIM25-RELATED"/>
    <property type="match status" value="1"/>
</dbReference>
<dbReference type="Pfam" id="PF25600">
    <property type="entry name" value="TRIM_CC"/>
    <property type="match status" value="1"/>
</dbReference>
<evidence type="ECO:0000256" key="5">
    <source>
        <dbReference type="ARBA" id="ARBA00022859"/>
    </source>
</evidence>
<proteinExistence type="predicted"/>
<keyword evidence="4" id="KW-0862">Zinc</keyword>
<dbReference type="InterPro" id="IPR013083">
    <property type="entry name" value="Znf_RING/FYVE/PHD"/>
</dbReference>
<evidence type="ECO:0000256" key="2">
    <source>
        <dbReference type="ARBA" id="ARBA00022723"/>
    </source>
</evidence>
<dbReference type="InterPro" id="IPR006574">
    <property type="entry name" value="PRY"/>
</dbReference>
<evidence type="ECO:0000313" key="11">
    <source>
        <dbReference type="EMBL" id="KAL2087641.1"/>
    </source>
</evidence>
<dbReference type="Pfam" id="PF00643">
    <property type="entry name" value="zf-B_box"/>
    <property type="match status" value="1"/>
</dbReference>
<dbReference type="PRINTS" id="PR01407">
    <property type="entry name" value="BUTYPHLNCDUF"/>
</dbReference>
<dbReference type="SMART" id="SM00184">
    <property type="entry name" value="RING"/>
    <property type="match status" value="1"/>
</dbReference>
<dbReference type="Pfam" id="PF13765">
    <property type="entry name" value="PRY"/>
    <property type="match status" value="1"/>
</dbReference>
<feature type="domain" description="B30.2/SPRY" evidence="10">
    <location>
        <begin position="402"/>
        <end position="597"/>
    </location>
</feature>
<dbReference type="InterPro" id="IPR043136">
    <property type="entry name" value="B30.2/SPRY_sf"/>
</dbReference>
<keyword evidence="5" id="KW-0391">Immunity</keyword>
<evidence type="ECO:0000256" key="1">
    <source>
        <dbReference type="ARBA" id="ARBA00022588"/>
    </source>
</evidence>
<evidence type="ECO:0000256" key="6">
    <source>
        <dbReference type="PROSITE-ProRule" id="PRU00024"/>
    </source>
</evidence>
<accession>A0ABD1JKG1</accession>
<dbReference type="Gene3D" id="4.10.830.40">
    <property type="match status" value="1"/>
</dbReference>
<dbReference type="PROSITE" id="PS00518">
    <property type="entry name" value="ZF_RING_1"/>
    <property type="match status" value="1"/>
</dbReference>
<evidence type="ECO:0000259" key="9">
    <source>
        <dbReference type="PROSITE" id="PS50119"/>
    </source>
</evidence>
<dbReference type="PROSITE" id="PS50089">
    <property type="entry name" value="ZF_RING_2"/>
    <property type="match status" value="1"/>
</dbReference>
<dbReference type="PANTHER" id="PTHR25465">
    <property type="entry name" value="B-BOX DOMAIN CONTAINING"/>
    <property type="match status" value="1"/>
</dbReference>
<evidence type="ECO:0000259" key="10">
    <source>
        <dbReference type="PROSITE" id="PS50188"/>
    </source>
</evidence>
<dbReference type="InterPro" id="IPR003879">
    <property type="entry name" value="Butyrophylin_SPRY"/>
</dbReference>
<dbReference type="Proteomes" id="UP001591681">
    <property type="component" value="Unassembled WGS sequence"/>
</dbReference>
<dbReference type="GO" id="GO:0005737">
    <property type="term" value="C:cytoplasm"/>
    <property type="evidence" value="ECO:0007669"/>
    <property type="project" value="UniProtKB-ARBA"/>
</dbReference>
<dbReference type="SUPFAM" id="SSF57845">
    <property type="entry name" value="B-box zinc-binding domain"/>
    <property type="match status" value="1"/>
</dbReference>
<evidence type="ECO:0000256" key="4">
    <source>
        <dbReference type="ARBA" id="ARBA00022833"/>
    </source>
</evidence>
<dbReference type="InterPro" id="IPR000315">
    <property type="entry name" value="Znf_B-box"/>
</dbReference>
<dbReference type="InterPro" id="IPR058030">
    <property type="entry name" value="TRIM8/14/16/25/29/45/65_CC"/>
</dbReference>
<dbReference type="SUPFAM" id="SSF49899">
    <property type="entry name" value="Concanavalin A-like lectins/glucanases"/>
    <property type="match status" value="1"/>
</dbReference>
<dbReference type="InterPro" id="IPR017907">
    <property type="entry name" value="Znf_RING_CS"/>
</dbReference>
<evidence type="ECO:0000256" key="3">
    <source>
        <dbReference type="ARBA" id="ARBA00022771"/>
    </source>
</evidence>
<evidence type="ECO:0000259" key="8">
    <source>
        <dbReference type="PROSITE" id="PS50089"/>
    </source>
</evidence>
<comment type="caution">
    <text evidence="11">The sequence shown here is derived from an EMBL/GenBank/DDBJ whole genome shotgun (WGS) entry which is preliminary data.</text>
</comment>
<organism evidence="11 12">
    <name type="scientific">Coilia grayii</name>
    <name type="common">Gray's grenadier anchovy</name>
    <dbReference type="NCBI Taxonomy" id="363190"/>
    <lineage>
        <taxon>Eukaryota</taxon>
        <taxon>Metazoa</taxon>
        <taxon>Chordata</taxon>
        <taxon>Craniata</taxon>
        <taxon>Vertebrata</taxon>
        <taxon>Euteleostomi</taxon>
        <taxon>Actinopterygii</taxon>
        <taxon>Neopterygii</taxon>
        <taxon>Teleostei</taxon>
        <taxon>Clupei</taxon>
        <taxon>Clupeiformes</taxon>
        <taxon>Clupeoidei</taxon>
        <taxon>Engraulidae</taxon>
        <taxon>Coilinae</taxon>
        <taxon>Coilia</taxon>
    </lineage>
</organism>
<sequence length="597" mass="68095">MAEAVVKDQDPFRCSICLDLVKDPVTIPCGHSYCMKCINGCWDEESQKGEYSCPQCRETFSPRPVLKKSTMLAELVDKMNNSRVQTASPPPATYAEDAVNVECDFCSERKVKAVQSCLVCLISFCQTHIEPHYSIPALKKHKLVHASTHLQEKICSKHDKLIEVFCRTDKKFICMLCIMDEHKGHDTVSAAAERKEREKELERTTKNLLTRIQKKEEELWHLRKAMASYQRSAQEREEQSEKICTGLLESIERRLSEVKDVIRAQQKAAVKDAEDVLEKLEQELAELRREDAELEKLSLEEDHVHFLQSFQAHQSSVSKTLPAILLSPYKSFEVLGKSLSALKSEMEEVCKQNIMKISQEGKCCAEEILKFAFLCEQTVASFDVFRLNTPLHLFISLVTYAEIVLHQKPNTREEFLKYSCRLTLDPNTAHRLISLSEGNKRATYNNTCVSYGYCSERLEKCAQVLCEQSFCRRVYWEAELKLNGYSLVGIAVAYKSIAREYDGAQCLFENIKTKPWCLQCGTGEGFFWQNGGKSYKLSTIPTSRIGVYVDHRAGTLSFYNVSDQMTPIYNIQTTFTEPICPVFYVGPGDSVKLCCED</sequence>
<dbReference type="InterPro" id="IPR001870">
    <property type="entry name" value="B30.2/SPRY"/>
</dbReference>
<dbReference type="SMART" id="SM00589">
    <property type="entry name" value="PRY"/>
    <property type="match status" value="1"/>
</dbReference>
<dbReference type="InterPro" id="IPR051051">
    <property type="entry name" value="E3_ubiq-ligase_TRIM/RNF"/>
</dbReference>
<evidence type="ECO:0000313" key="12">
    <source>
        <dbReference type="Proteomes" id="UP001591681"/>
    </source>
</evidence>
<dbReference type="Gene3D" id="2.60.120.920">
    <property type="match status" value="1"/>
</dbReference>
<dbReference type="Gene3D" id="3.30.40.10">
    <property type="entry name" value="Zinc/RING finger domain, C3HC4 (zinc finger)"/>
    <property type="match status" value="1"/>
</dbReference>
<dbReference type="Gene3D" id="3.30.160.60">
    <property type="entry name" value="Classic Zinc Finger"/>
    <property type="match status" value="1"/>
</dbReference>
<dbReference type="AlphaFoldDB" id="A0ABD1JKG1"/>
<feature type="domain" description="B box-type" evidence="9">
    <location>
        <begin position="150"/>
        <end position="190"/>
    </location>
</feature>
<dbReference type="Pfam" id="PF15227">
    <property type="entry name" value="zf-C3HC4_4"/>
    <property type="match status" value="1"/>
</dbReference>
<keyword evidence="7" id="KW-0175">Coiled coil</keyword>
<evidence type="ECO:0000256" key="7">
    <source>
        <dbReference type="SAM" id="Coils"/>
    </source>
</evidence>
<feature type="domain" description="RING-type" evidence="8">
    <location>
        <begin position="14"/>
        <end position="57"/>
    </location>
</feature>
<dbReference type="PROSITE" id="PS50119">
    <property type="entry name" value="ZF_BBOX"/>
    <property type="match status" value="1"/>
</dbReference>
<dbReference type="SUPFAM" id="SSF57850">
    <property type="entry name" value="RING/U-box"/>
    <property type="match status" value="1"/>
</dbReference>
<dbReference type="InterPro" id="IPR003877">
    <property type="entry name" value="SPRY_dom"/>
</dbReference>
<keyword evidence="1" id="KW-0399">Innate immunity</keyword>
<keyword evidence="2" id="KW-0479">Metal-binding</keyword>
<keyword evidence="3 6" id="KW-0863">Zinc-finger</keyword>
<feature type="coiled-coil region" evidence="7">
    <location>
        <begin position="198"/>
        <end position="302"/>
    </location>
</feature>
<gene>
    <name evidence="11" type="ORF">ACEWY4_016469</name>
</gene>
<dbReference type="GO" id="GO:0045087">
    <property type="term" value="P:innate immune response"/>
    <property type="evidence" value="ECO:0007669"/>
    <property type="project" value="UniProtKB-KW"/>
</dbReference>
<dbReference type="Pfam" id="PF00622">
    <property type="entry name" value="SPRY"/>
    <property type="match status" value="1"/>
</dbReference>
<dbReference type="SMART" id="SM00336">
    <property type="entry name" value="BBOX"/>
    <property type="match status" value="1"/>
</dbReference>
<dbReference type="GO" id="GO:0008270">
    <property type="term" value="F:zinc ion binding"/>
    <property type="evidence" value="ECO:0007669"/>
    <property type="project" value="UniProtKB-KW"/>
</dbReference>
<dbReference type="EMBL" id="JBHFQA010000014">
    <property type="protein sequence ID" value="KAL2087641.1"/>
    <property type="molecule type" value="Genomic_DNA"/>
</dbReference>
<dbReference type="InterPro" id="IPR013320">
    <property type="entry name" value="ConA-like_dom_sf"/>
</dbReference>
<dbReference type="CDD" id="cd19769">
    <property type="entry name" value="Bbox2_TRIM16-like"/>
    <property type="match status" value="1"/>
</dbReference>
<dbReference type="InterPro" id="IPR001841">
    <property type="entry name" value="Znf_RING"/>
</dbReference>
<protein>
    <submittedName>
        <fullName evidence="11">Uncharacterized protein</fullName>
    </submittedName>
</protein>
<name>A0ABD1JKG1_9TELE</name>
<dbReference type="PROSITE" id="PS50188">
    <property type="entry name" value="B302_SPRY"/>
    <property type="match status" value="1"/>
</dbReference>
<keyword evidence="12" id="KW-1185">Reference proteome</keyword>
<reference evidence="11 12" key="1">
    <citation type="submission" date="2024-09" db="EMBL/GenBank/DDBJ databases">
        <title>A chromosome-level genome assembly of Gray's grenadier anchovy, Coilia grayii.</title>
        <authorList>
            <person name="Fu Z."/>
        </authorList>
    </citation>
    <scope>NUCLEOTIDE SEQUENCE [LARGE SCALE GENOMIC DNA]</scope>
    <source>
        <strain evidence="11">G4</strain>
        <tissue evidence="11">Muscle</tissue>
    </source>
</reference>